<proteinExistence type="predicted"/>
<evidence type="ECO:0000313" key="2">
    <source>
        <dbReference type="Proteomes" id="UP000010366"/>
    </source>
</evidence>
<organism evidence="1 2">
    <name type="scientific">Chamaesiphon minutus (strain ATCC 27169 / PCC 6605)</name>
    <dbReference type="NCBI Taxonomy" id="1173020"/>
    <lineage>
        <taxon>Bacteria</taxon>
        <taxon>Bacillati</taxon>
        <taxon>Cyanobacteriota</taxon>
        <taxon>Cyanophyceae</taxon>
        <taxon>Gomontiellales</taxon>
        <taxon>Chamaesiphonaceae</taxon>
        <taxon>Chamaesiphon</taxon>
    </lineage>
</organism>
<dbReference type="KEGG" id="cmp:Cha6605_2147"/>
<dbReference type="STRING" id="1173020.Cha6605_2147"/>
<dbReference type="AlphaFoldDB" id="K9UF04"/>
<dbReference type="EMBL" id="CP003600">
    <property type="protein sequence ID" value="AFY93233.1"/>
    <property type="molecule type" value="Genomic_DNA"/>
</dbReference>
<dbReference type="OrthoDB" id="571914at2"/>
<keyword evidence="2" id="KW-1185">Reference proteome</keyword>
<protein>
    <submittedName>
        <fullName evidence="1">FG-GAP repeat protein</fullName>
    </submittedName>
</protein>
<name>K9UF04_CHAP6</name>
<dbReference type="eggNOG" id="ENOG5032G2G">
    <property type="taxonomic scope" value="Bacteria"/>
</dbReference>
<dbReference type="Proteomes" id="UP000010366">
    <property type="component" value="Chromosome"/>
</dbReference>
<evidence type="ECO:0000313" key="1">
    <source>
        <dbReference type="EMBL" id="AFY93233.1"/>
    </source>
</evidence>
<dbReference type="HOGENOM" id="CLU_1208044_0_0_3"/>
<accession>K9UF04</accession>
<reference evidence="1 2" key="1">
    <citation type="submission" date="2012-05" db="EMBL/GenBank/DDBJ databases">
        <title>Finished chromosome of genome of Chamaesiphon sp. PCC 6605.</title>
        <authorList>
            <consortium name="US DOE Joint Genome Institute"/>
            <person name="Gugger M."/>
            <person name="Coursin T."/>
            <person name="Rippka R."/>
            <person name="Tandeau De Marsac N."/>
            <person name="Huntemann M."/>
            <person name="Wei C.-L."/>
            <person name="Han J."/>
            <person name="Detter J.C."/>
            <person name="Han C."/>
            <person name="Tapia R."/>
            <person name="Chen A."/>
            <person name="Kyrpides N."/>
            <person name="Mavromatis K."/>
            <person name="Markowitz V."/>
            <person name="Szeto E."/>
            <person name="Ivanova N."/>
            <person name="Pagani I."/>
            <person name="Pati A."/>
            <person name="Goodwin L."/>
            <person name="Nordberg H.P."/>
            <person name="Cantor M.N."/>
            <person name="Hua S.X."/>
            <person name="Woyke T."/>
            <person name="Kerfeld C.A."/>
        </authorList>
    </citation>
    <scope>NUCLEOTIDE SEQUENCE [LARGE SCALE GENOMIC DNA]</scope>
    <source>
        <strain evidence="2">ATCC 27169 / PCC 6605</strain>
    </source>
</reference>
<dbReference type="RefSeq" id="WP_015159388.1">
    <property type="nucleotide sequence ID" value="NC_019697.1"/>
</dbReference>
<gene>
    <name evidence="1" type="ORF">Cha6605_2147</name>
</gene>
<sequence length="229" mass="25354">MKSWKLSLFIGGLIVATTCLGSSSIAYMLNVPAKDKVIEDFIPAGWILEDRTAGDLNGDGKDDLALRVIKSGKPGDRPRSLIVLLNTKRGWQRLAVADNLLFCDSCGGMLGNIRMQIRKQVLITNQLVGSRNAIDISHSFWIDRKSGKLVCIGEDLNPYDRANGNSITDSRNFLTGKRIVQRYRGNPRSGIGKSELVKTEKLNVSKKLRSIESMNFEAIRLSSLDTDNN</sequence>